<comment type="function">
    <text evidence="6">Mutarotase that catalyzes the interconversion of beta-D-galactose and alpha-D-galactose during galactose metabolism. Beta-D-galactose is metabolized in the liver into glucose 1-phosphate, the primary metabolic fuel, by the action of four enzymes that constitute the Leloir pathway: GALM, GALK1 (galactokinase), GALT (galactose-1-phosphate uridylyltransferase) and GALE (UDP-galactose-4'-epimerase). Involved in the maintenance of the equilibrium between the beta- and alpha-anomers of galactose, therefore ensuring a sufficient supply of the alpha-anomer for GALK1. Also active on D-glucose although shows a preference for galactose over glucose.</text>
</comment>
<dbReference type="Pfam" id="PF01263">
    <property type="entry name" value="Aldose_epim"/>
    <property type="match status" value="1"/>
</dbReference>
<accession>A0A9P0KIW3</accession>
<reference evidence="9" key="1">
    <citation type="submission" date="2022-03" db="EMBL/GenBank/DDBJ databases">
        <authorList>
            <person name="Sayadi A."/>
        </authorList>
    </citation>
    <scope>NUCLEOTIDE SEQUENCE</scope>
</reference>
<proteinExistence type="inferred from homology"/>
<feature type="active site" evidence="8">
    <location>
        <position position="253"/>
    </location>
</feature>
<dbReference type="EC" id="5.1.3.15" evidence="7"/>
<dbReference type="Proteomes" id="UP001152888">
    <property type="component" value="Unassembled WGS sequence"/>
</dbReference>
<dbReference type="PANTHER" id="PTHR11122:SF13">
    <property type="entry name" value="GLUCOSE-6-PHOSPHATE 1-EPIMERASE"/>
    <property type="match status" value="1"/>
</dbReference>
<dbReference type="InterPro" id="IPR008183">
    <property type="entry name" value="Aldose_1/G6P_1-epimerase"/>
</dbReference>
<dbReference type="Gene3D" id="2.70.98.10">
    <property type="match status" value="1"/>
</dbReference>
<evidence type="ECO:0000256" key="3">
    <source>
        <dbReference type="ARBA" id="ARBA00004947"/>
    </source>
</evidence>
<dbReference type="GO" id="GO:0030246">
    <property type="term" value="F:carbohydrate binding"/>
    <property type="evidence" value="ECO:0007669"/>
    <property type="project" value="UniProtKB-UniRule"/>
</dbReference>
<dbReference type="InterPro" id="IPR011013">
    <property type="entry name" value="Gal_mutarotase_sf_dom"/>
</dbReference>
<evidence type="ECO:0000256" key="5">
    <source>
        <dbReference type="ARBA" id="ARBA00023235"/>
    </source>
</evidence>
<dbReference type="PANTHER" id="PTHR11122">
    <property type="entry name" value="APOSPORY-ASSOCIATED PROTEIN C-RELATED"/>
    <property type="match status" value="1"/>
</dbReference>
<evidence type="ECO:0000256" key="6">
    <source>
        <dbReference type="ARBA" id="ARBA00045743"/>
    </source>
</evidence>
<feature type="active site" evidence="8">
    <location>
        <position position="149"/>
    </location>
</feature>
<evidence type="ECO:0000256" key="4">
    <source>
        <dbReference type="ARBA" id="ARBA00005866"/>
    </source>
</evidence>
<comment type="catalytic activity">
    <reaction evidence="1">
        <text>alpha-D-glucose 6-phosphate = beta-D-glucose 6-phosphate</text>
        <dbReference type="Rhea" id="RHEA:16249"/>
        <dbReference type="ChEBI" id="CHEBI:58225"/>
        <dbReference type="ChEBI" id="CHEBI:58247"/>
        <dbReference type="EC" id="5.1.3.15"/>
    </reaction>
</comment>
<protein>
    <recommendedName>
        <fullName evidence="7">glucose-6-phosphate 1-epimerase</fullName>
        <ecNumber evidence="7">5.1.3.15</ecNumber>
    </recommendedName>
</protein>
<comment type="similarity">
    <text evidence="4 7">Belongs to the glucose-6-phosphate 1-epimerase family.</text>
</comment>
<keyword evidence="10" id="KW-1185">Reference proteome</keyword>
<comment type="caution">
    <text evidence="9">The sequence shown here is derived from an EMBL/GenBank/DDBJ whole genome shotgun (WGS) entry which is preliminary data.</text>
</comment>
<evidence type="ECO:0000313" key="9">
    <source>
        <dbReference type="EMBL" id="CAH1972419.1"/>
    </source>
</evidence>
<dbReference type="EMBL" id="CAKOFQ010006798">
    <property type="protein sequence ID" value="CAH1972419.1"/>
    <property type="molecule type" value="Genomic_DNA"/>
</dbReference>
<evidence type="ECO:0000256" key="8">
    <source>
        <dbReference type="PIRSR" id="PIRSR016020-1"/>
    </source>
</evidence>
<comment type="pathway">
    <text evidence="3">Carbohydrate metabolism; galactose metabolism.</text>
</comment>
<dbReference type="InterPro" id="IPR025532">
    <property type="entry name" value="G6P_1-epimerase"/>
</dbReference>
<dbReference type="GO" id="GO:0005975">
    <property type="term" value="P:carbohydrate metabolic process"/>
    <property type="evidence" value="ECO:0007669"/>
    <property type="project" value="InterPro"/>
</dbReference>
<dbReference type="SUPFAM" id="SSF74650">
    <property type="entry name" value="Galactose mutarotase-like"/>
    <property type="match status" value="1"/>
</dbReference>
<comment type="catalytic activity">
    <reaction evidence="2">
        <text>alpha-D-galactose = beta-D-galactose</text>
        <dbReference type="Rhea" id="RHEA:28675"/>
        <dbReference type="ChEBI" id="CHEBI:27667"/>
        <dbReference type="ChEBI" id="CHEBI:28061"/>
        <dbReference type="EC" id="5.1.3.3"/>
    </reaction>
    <physiologicalReaction direction="right-to-left" evidence="2">
        <dbReference type="Rhea" id="RHEA:28677"/>
    </physiologicalReaction>
</comment>
<gene>
    <name evidence="9" type="ORF">ACAOBT_LOCUS9991</name>
</gene>
<dbReference type="AlphaFoldDB" id="A0A9P0KIW3"/>
<organism evidence="9 10">
    <name type="scientific">Acanthoscelides obtectus</name>
    <name type="common">Bean weevil</name>
    <name type="synonym">Bruchus obtectus</name>
    <dbReference type="NCBI Taxonomy" id="200917"/>
    <lineage>
        <taxon>Eukaryota</taxon>
        <taxon>Metazoa</taxon>
        <taxon>Ecdysozoa</taxon>
        <taxon>Arthropoda</taxon>
        <taxon>Hexapoda</taxon>
        <taxon>Insecta</taxon>
        <taxon>Pterygota</taxon>
        <taxon>Neoptera</taxon>
        <taxon>Endopterygota</taxon>
        <taxon>Coleoptera</taxon>
        <taxon>Polyphaga</taxon>
        <taxon>Cucujiformia</taxon>
        <taxon>Chrysomeloidea</taxon>
        <taxon>Chrysomelidae</taxon>
        <taxon>Bruchinae</taxon>
        <taxon>Bruchini</taxon>
        <taxon>Acanthoscelides</taxon>
    </lineage>
</organism>
<name>A0A9P0KIW3_ACAOB</name>
<evidence type="ECO:0000313" key="10">
    <source>
        <dbReference type="Proteomes" id="UP001152888"/>
    </source>
</evidence>
<dbReference type="GO" id="GO:0004034">
    <property type="term" value="F:aldose 1-epimerase activity"/>
    <property type="evidence" value="ECO:0007669"/>
    <property type="project" value="UniProtKB-EC"/>
</dbReference>
<evidence type="ECO:0000256" key="7">
    <source>
        <dbReference type="PIRNR" id="PIRNR016020"/>
    </source>
</evidence>
<keyword evidence="5 7" id="KW-0413">Isomerase</keyword>
<dbReference type="OrthoDB" id="1659429at2759"/>
<dbReference type="PIRSF" id="PIRSF016020">
    <property type="entry name" value="PHexose_mutarotase"/>
    <property type="match status" value="1"/>
</dbReference>
<dbReference type="InterPro" id="IPR014718">
    <property type="entry name" value="GH-type_carb-bd"/>
</dbReference>
<evidence type="ECO:0000256" key="1">
    <source>
        <dbReference type="ARBA" id="ARBA00001096"/>
    </source>
</evidence>
<dbReference type="GO" id="GO:0005737">
    <property type="term" value="C:cytoplasm"/>
    <property type="evidence" value="ECO:0007669"/>
    <property type="project" value="TreeGrafter"/>
</dbReference>
<sequence>MFTGASSVVLDRGDYTTCTINRQGATVTSWRVRNIELVFLGRTARLYKFNTVRGGINMIFPYIGVSDKGMHHGFSRATQWDIEDGPNYDKAGNAYVTLSLTHNNWTESLWNFQFKIYYTVLLMESTLKFTLCVENLSSAIPFRFNFLQHSYLRVPDVSKCTVRGLKGCKYYDIIHDTTGREEDEEVSVTKQTDRLYRAVEKHLYVTNVMDEGIFKITRDSKMPDFCLWNPWSDGVKKLPHLEDDEYKFFIAAESGHCGSIRVEPKTAWKSTQIIEYISTKYQEECNFNFFDLFKGYC</sequence>
<evidence type="ECO:0000256" key="2">
    <source>
        <dbReference type="ARBA" id="ARBA00001712"/>
    </source>
</evidence>
<dbReference type="GO" id="GO:0047938">
    <property type="term" value="F:glucose-6-phosphate 1-epimerase activity"/>
    <property type="evidence" value="ECO:0007669"/>
    <property type="project" value="UniProtKB-UniRule"/>
</dbReference>